<evidence type="ECO:0000256" key="3">
    <source>
        <dbReference type="ARBA" id="ARBA00022448"/>
    </source>
</evidence>
<keyword evidence="8" id="KW-0406">Ion transport</keyword>
<evidence type="ECO:0000256" key="6">
    <source>
        <dbReference type="ARBA" id="ARBA00022781"/>
    </source>
</evidence>
<name>A0A6P4Z5E1_BRABE</name>
<feature type="transmembrane region" description="Helical" evidence="11">
    <location>
        <begin position="437"/>
        <end position="461"/>
    </location>
</feature>
<dbReference type="PANTHER" id="PTHR21522:SF32">
    <property type="entry name" value="OTOPETRIN-2"/>
    <property type="match status" value="1"/>
</dbReference>
<evidence type="ECO:0000256" key="10">
    <source>
        <dbReference type="ARBA" id="ARBA00023303"/>
    </source>
</evidence>
<accession>A0A6P4Z5E1</accession>
<evidence type="ECO:0000256" key="8">
    <source>
        <dbReference type="ARBA" id="ARBA00023065"/>
    </source>
</evidence>
<feature type="transmembrane region" description="Helical" evidence="11">
    <location>
        <begin position="199"/>
        <end position="218"/>
    </location>
</feature>
<feature type="transmembrane region" description="Helical" evidence="11">
    <location>
        <begin position="165"/>
        <end position="187"/>
    </location>
</feature>
<dbReference type="OrthoDB" id="10012950at2759"/>
<dbReference type="KEGG" id="bbel:109470338"/>
<proteinExistence type="inferred from homology"/>
<feature type="transmembrane region" description="Helical" evidence="11">
    <location>
        <begin position="522"/>
        <end position="543"/>
    </location>
</feature>
<keyword evidence="3" id="KW-0813">Transport</keyword>
<evidence type="ECO:0000313" key="13">
    <source>
        <dbReference type="RefSeq" id="XP_019624816.1"/>
    </source>
</evidence>
<evidence type="ECO:0000256" key="5">
    <source>
        <dbReference type="ARBA" id="ARBA00022692"/>
    </source>
</evidence>
<feature type="transmembrane region" description="Helical" evidence="11">
    <location>
        <begin position="312"/>
        <end position="331"/>
    </location>
</feature>
<keyword evidence="5 11" id="KW-0812">Transmembrane</keyword>
<evidence type="ECO:0000256" key="11">
    <source>
        <dbReference type="SAM" id="Phobius"/>
    </source>
</evidence>
<dbReference type="Proteomes" id="UP000515135">
    <property type="component" value="Unplaced"/>
</dbReference>
<gene>
    <name evidence="13" type="primary">LOC109470338</name>
</gene>
<dbReference type="AlphaFoldDB" id="A0A6P4Z5E1"/>
<dbReference type="InterPro" id="IPR004878">
    <property type="entry name" value="Otopetrin"/>
</dbReference>
<comment type="similarity">
    <text evidence="2">Belongs to the otopetrin family.</text>
</comment>
<evidence type="ECO:0000256" key="9">
    <source>
        <dbReference type="ARBA" id="ARBA00023136"/>
    </source>
</evidence>
<feature type="transmembrane region" description="Helical" evidence="11">
    <location>
        <begin position="42"/>
        <end position="63"/>
    </location>
</feature>
<dbReference type="GO" id="GO:0015252">
    <property type="term" value="F:proton channel activity"/>
    <property type="evidence" value="ECO:0007669"/>
    <property type="project" value="InterPro"/>
</dbReference>
<feature type="transmembrane region" description="Helical" evidence="11">
    <location>
        <begin position="384"/>
        <end position="406"/>
    </location>
</feature>
<feature type="transmembrane region" description="Helical" evidence="11">
    <location>
        <begin position="119"/>
        <end position="145"/>
    </location>
</feature>
<evidence type="ECO:0000313" key="12">
    <source>
        <dbReference type="Proteomes" id="UP000515135"/>
    </source>
</evidence>
<dbReference type="PANTHER" id="PTHR21522">
    <property type="entry name" value="PROTON CHANNEL OTOP"/>
    <property type="match status" value="1"/>
</dbReference>
<dbReference type="GO" id="GO:0005886">
    <property type="term" value="C:plasma membrane"/>
    <property type="evidence" value="ECO:0007669"/>
    <property type="project" value="UniProtKB-SubCell"/>
</dbReference>
<dbReference type="GeneID" id="109470338"/>
<protein>
    <submittedName>
        <fullName evidence="13">Uncharacterized protein LOC109470338</fullName>
    </submittedName>
</protein>
<keyword evidence="6" id="KW-0375">Hydrogen ion transport</keyword>
<evidence type="ECO:0000256" key="2">
    <source>
        <dbReference type="ARBA" id="ARBA00006513"/>
    </source>
</evidence>
<evidence type="ECO:0000256" key="4">
    <source>
        <dbReference type="ARBA" id="ARBA00022475"/>
    </source>
</evidence>
<dbReference type="Pfam" id="PF03189">
    <property type="entry name" value="Otopetrin"/>
    <property type="match status" value="1"/>
</dbReference>
<reference evidence="13" key="1">
    <citation type="submission" date="2025-08" db="UniProtKB">
        <authorList>
            <consortium name="RefSeq"/>
        </authorList>
    </citation>
    <scope>IDENTIFICATION</scope>
    <source>
        <tissue evidence="13">Gonad</tissue>
    </source>
</reference>
<sequence length="580" mass="63756">MASTEDLVPVRSGRCPSCRSCGSNWVTKSLRKRLDKTLSSQAAVGIIVCVTVCVAVASFLSFQDAMSSCEDKSEVLLIVFTVFVYLGIPCLAAMAYAIRRDAFVTDDSDHGFGTESMELSLIFVSFVFPAVGCVALDVVFFLLLGSCFHRDGSFPASSASYRVGMAFHVGRLVFVVTQVAMVGWCFWTRSFARQKVYTALLFTAVVTSNLASCFYEIVDRPSVLCTNNNTCWDTAASKSDTCRDVDAFTVEYCTYVQFQLYCQPLVGTFAMLSLATMYRMWTTAHEGVVENTDDRRPVRAQPNVTGRRRTGAFAKLFTVTVAVLSVTFWAITNQATTVSSSADYYKVVLYYSTKVLYSSLFTISTIAGCVRTRAVGTTAYRPRVADILLLLLSAAGLLVFVGRVLWGVGSQASVPFQYTPPGCTYHITEGDFGKLRAVLIADVVLTLAQLILQTTSLLSAISHKQLEGSVESHYGLLCLFNFCVWINGSFFEVQSTPLVTCYTTPVPRAAFGFGDWNVFLHLLQPVCTFYWLWSLLLMMRLLLQRVRVSPGSGGTTETAHARRSPTVSAAVELSPLRDAH</sequence>
<keyword evidence="4" id="KW-1003">Cell membrane</keyword>
<comment type="subcellular location">
    <subcellularLocation>
        <location evidence="1">Cell membrane</location>
        <topology evidence="1">Multi-pass membrane protein</topology>
    </subcellularLocation>
</comment>
<feature type="transmembrane region" description="Helical" evidence="11">
    <location>
        <begin position="351"/>
        <end position="372"/>
    </location>
</feature>
<organism evidence="12 13">
    <name type="scientific">Branchiostoma belcheri</name>
    <name type="common">Amphioxus</name>
    <dbReference type="NCBI Taxonomy" id="7741"/>
    <lineage>
        <taxon>Eukaryota</taxon>
        <taxon>Metazoa</taxon>
        <taxon>Chordata</taxon>
        <taxon>Cephalochordata</taxon>
        <taxon>Leptocardii</taxon>
        <taxon>Amphioxiformes</taxon>
        <taxon>Branchiostomatidae</taxon>
        <taxon>Branchiostoma</taxon>
    </lineage>
</organism>
<evidence type="ECO:0000256" key="7">
    <source>
        <dbReference type="ARBA" id="ARBA00022989"/>
    </source>
</evidence>
<keyword evidence="12" id="KW-1185">Reference proteome</keyword>
<keyword evidence="9 11" id="KW-0472">Membrane</keyword>
<feature type="transmembrane region" description="Helical" evidence="11">
    <location>
        <begin position="473"/>
        <end position="491"/>
    </location>
</feature>
<keyword evidence="7 11" id="KW-1133">Transmembrane helix</keyword>
<feature type="transmembrane region" description="Helical" evidence="11">
    <location>
        <begin position="75"/>
        <end position="98"/>
    </location>
</feature>
<keyword evidence="10" id="KW-0407">Ion channel</keyword>
<evidence type="ECO:0000256" key="1">
    <source>
        <dbReference type="ARBA" id="ARBA00004651"/>
    </source>
</evidence>
<dbReference type="RefSeq" id="XP_019624816.1">
    <property type="nucleotide sequence ID" value="XM_019769257.1"/>
</dbReference>